<organism evidence="1 2">
    <name type="scientific">Rhabditophanes sp. KR3021</name>
    <dbReference type="NCBI Taxonomy" id="114890"/>
    <lineage>
        <taxon>Eukaryota</taxon>
        <taxon>Metazoa</taxon>
        <taxon>Ecdysozoa</taxon>
        <taxon>Nematoda</taxon>
        <taxon>Chromadorea</taxon>
        <taxon>Rhabditida</taxon>
        <taxon>Tylenchina</taxon>
        <taxon>Panagrolaimomorpha</taxon>
        <taxon>Strongyloidoidea</taxon>
        <taxon>Alloionematidae</taxon>
        <taxon>Rhabditophanes</taxon>
    </lineage>
</organism>
<evidence type="ECO:0000313" key="1">
    <source>
        <dbReference type="Proteomes" id="UP000095286"/>
    </source>
</evidence>
<dbReference type="WBParaSite" id="RSKR_0000159700.1">
    <property type="protein sequence ID" value="RSKR_0000159700.1"/>
    <property type="gene ID" value="RSKR_0000159700"/>
</dbReference>
<sequence length="453" mass="51931">MRITRDAMEVLHEAAEVYLINMFENANLLVVHSKRVTIMDRDITLWKKLKQTVYVNGNQAEDYSFIELPIFSKVAAELEECFGDEEALPEFESNPERKAIISKVGNASRCCAWNRRGDILAIGTEAAEIIFVKFDKNMENKKAEPILERIKIHERDCPMEPAHFDKASFKDANVEKIIFNNTDQNICVSASRDRMLRFWSVSNVSKSPPSASKLAVVNIKSFVVDMMFCNRSNTLYVCTENKKMLVFDTDNLQSFTTHDIDFDVYVVILSMDDKHLFMAGDFGDLHIYSTKDKITKILQVPVACSKRSFRVGVLDPVRNHLVLGNTYAQIQVIDLSQMICIHEYNGMKKTIRHMSYSPCGKYLAIGSDDEFISILNGETFQEVSKIDKLEVKCRFLSFNPRHRILVYKDAVFSPEYRVGLGLYAERGTDIQKRNEMFKLGAKQREDSPQNSIL</sequence>
<accession>A0AC35TKA7</accession>
<proteinExistence type="predicted"/>
<evidence type="ECO:0000313" key="2">
    <source>
        <dbReference type="WBParaSite" id="RSKR_0000159700.1"/>
    </source>
</evidence>
<protein>
    <submittedName>
        <fullName evidence="2">Histone domain-containing protein</fullName>
    </submittedName>
</protein>
<name>A0AC35TKA7_9BILA</name>
<dbReference type="Proteomes" id="UP000095286">
    <property type="component" value="Unplaced"/>
</dbReference>
<reference evidence="2" key="1">
    <citation type="submission" date="2016-11" db="UniProtKB">
        <authorList>
            <consortium name="WormBaseParasite"/>
        </authorList>
    </citation>
    <scope>IDENTIFICATION</scope>
    <source>
        <strain evidence="2">KR3021</strain>
    </source>
</reference>